<dbReference type="EMBL" id="JAYMYS010000005">
    <property type="protein sequence ID" value="KAK7393662.1"/>
    <property type="molecule type" value="Genomic_DNA"/>
</dbReference>
<evidence type="ECO:0000313" key="3">
    <source>
        <dbReference type="Proteomes" id="UP001386955"/>
    </source>
</evidence>
<sequence>MRVLNILLVLLLFLTIMQAQPNLGARVLNMENNPLRLESLSKGPVTPSGPSGCTYISGSGGTRCPLKEMNVVGITKHY</sequence>
<reference evidence="2 3" key="1">
    <citation type="submission" date="2024-01" db="EMBL/GenBank/DDBJ databases">
        <title>The genomes of 5 underutilized Papilionoideae crops provide insights into root nodulation and disease resistanc.</title>
        <authorList>
            <person name="Jiang F."/>
        </authorList>
    </citation>
    <scope>NUCLEOTIDE SEQUENCE [LARGE SCALE GENOMIC DNA]</scope>
    <source>
        <strain evidence="2">DUOXIRENSHENG_FW03</strain>
        <tissue evidence="2">Leaves</tissue>
    </source>
</reference>
<evidence type="ECO:0000313" key="2">
    <source>
        <dbReference type="EMBL" id="KAK7393662.1"/>
    </source>
</evidence>
<dbReference type="Proteomes" id="UP001386955">
    <property type="component" value="Unassembled WGS sequence"/>
</dbReference>
<keyword evidence="3" id="KW-1185">Reference proteome</keyword>
<organism evidence="2 3">
    <name type="scientific">Psophocarpus tetragonolobus</name>
    <name type="common">Winged bean</name>
    <name type="synonym">Dolichos tetragonolobus</name>
    <dbReference type="NCBI Taxonomy" id="3891"/>
    <lineage>
        <taxon>Eukaryota</taxon>
        <taxon>Viridiplantae</taxon>
        <taxon>Streptophyta</taxon>
        <taxon>Embryophyta</taxon>
        <taxon>Tracheophyta</taxon>
        <taxon>Spermatophyta</taxon>
        <taxon>Magnoliopsida</taxon>
        <taxon>eudicotyledons</taxon>
        <taxon>Gunneridae</taxon>
        <taxon>Pentapetalae</taxon>
        <taxon>rosids</taxon>
        <taxon>fabids</taxon>
        <taxon>Fabales</taxon>
        <taxon>Fabaceae</taxon>
        <taxon>Papilionoideae</taxon>
        <taxon>50 kb inversion clade</taxon>
        <taxon>NPAAA clade</taxon>
        <taxon>indigoferoid/millettioid clade</taxon>
        <taxon>Phaseoleae</taxon>
        <taxon>Psophocarpus</taxon>
    </lineage>
</organism>
<name>A0AAN9SD20_PSOTE</name>
<gene>
    <name evidence="2" type="ORF">VNO78_22223</name>
</gene>
<dbReference type="AlphaFoldDB" id="A0AAN9SD20"/>
<feature type="signal peptide" evidence="1">
    <location>
        <begin position="1"/>
        <end position="19"/>
    </location>
</feature>
<evidence type="ECO:0000256" key="1">
    <source>
        <dbReference type="SAM" id="SignalP"/>
    </source>
</evidence>
<keyword evidence="1" id="KW-0732">Signal</keyword>
<protein>
    <submittedName>
        <fullName evidence="2">Uncharacterized protein</fullName>
    </submittedName>
</protein>
<proteinExistence type="predicted"/>
<comment type="caution">
    <text evidence="2">The sequence shown here is derived from an EMBL/GenBank/DDBJ whole genome shotgun (WGS) entry which is preliminary data.</text>
</comment>
<accession>A0AAN9SD20</accession>
<dbReference type="PANTHER" id="PTHR33592">
    <property type="entry name" value="TRANSMEMBRANE PROTEIN"/>
    <property type="match status" value="1"/>
</dbReference>
<feature type="chain" id="PRO_5042985879" evidence="1">
    <location>
        <begin position="20"/>
        <end position="78"/>
    </location>
</feature>
<dbReference type="PANTHER" id="PTHR33592:SF5">
    <property type="entry name" value="TRANSMEMBRANE PROTEIN"/>
    <property type="match status" value="1"/>
</dbReference>